<feature type="compositionally biased region" description="Low complexity" evidence="1">
    <location>
        <begin position="512"/>
        <end position="527"/>
    </location>
</feature>
<gene>
    <name evidence="2" type="ORF">AZE42_08695</name>
</gene>
<feature type="compositionally biased region" description="Low complexity" evidence="1">
    <location>
        <begin position="667"/>
        <end position="679"/>
    </location>
</feature>
<feature type="compositionally biased region" description="Low complexity" evidence="1">
    <location>
        <begin position="546"/>
        <end position="559"/>
    </location>
</feature>
<sequence>MEHVIAIAAGLVLRTVIDFLTDNNHMLTSASCILIGLWEGIMLSHFLQKNPRDSNDAYLALTTRFAIDFLLTSSVFRFGLTGVWTVIGLLLADLSPTVWRQTGLRHVYNALRKDVKAMRRAAPQWRIENDINIPSISISNPVPGLFSRPPPSTIVSSTRAAPPTSPAPVPNRRSALGSSSSAVTISDINTLTREVIPGPSPALIPTADNPASFDPADSYSQRTSLLSDSGNTDPSRLDPILIPDAQEQEQVYEPELSALDISPPIAAVQVTIANVEIISPTPITTIRALPPISDIDISVPAHNVPLPPSRPASRVNTAVTTSPWRRNIRAHAEKSGSDISADFGKAYMTQGHQRASSTGVMGHGHHLVDNRSSSTGHQRVDSGARRLEHSTLRPSEESWRRGVGEPVVDGGTMKEPILSGTSETESFVGGFVSPAGTQMPQHSGIPGERSGGARTNSALGLIATLPPSKAPTPPPKPISTTPAPYVKQPTPVPQTRLTTPAPHPTSEKAGLASKAPTTAPPSKTTTPRPLTTPASHPASEKAGLASKAPTTAPPSKTTTPKPPTPDPTSATNRTSVPPTDYNPAEPVRPMPGLKSPSTEPDSIFGGPTRRPYGSGEFDTIGDDIEDPPPPFKEFESPVNAQGDGLGETDGRGAQGDGPQVVADENVEQVGEVGVQEAGNGIQGGDGTQGRGETSQDAGEHTQSPGNNAAELEENAREKSGDSQGQEKSKQEETKDHQGAGHDNQGADNDSQAAGKVSQVADEGAPVVGEGAPVASGDTQVADPPTATLLTPEQKEAETHRMAFLRKELARIGSSNLVSEGTSPQDRVDVLKERIARTIFAGELMLHSRPFFFHLHSCVPNKDPPAHLPIAPELSTTGSSSLETLNQLTDMIVDLLIERQDAGSVQVRVSSSSKTKHKGADKVLKVFITE</sequence>
<feature type="compositionally biased region" description="Polar residues" evidence="1">
    <location>
        <begin position="692"/>
        <end position="705"/>
    </location>
</feature>
<dbReference type="OrthoDB" id="3231855at2759"/>
<feature type="compositionally biased region" description="Pro residues" evidence="1">
    <location>
        <begin position="468"/>
        <end position="477"/>
    </location>
</feature>
<name>A0A1J8QLK5_9AGAM</name>
<feature type="compositionally biased region" description="Gly residues" evidence="1">
    <location>
        <begin position="680"/>
        <end position="689"/>
    </location>
</feature>
<protein>
    <submittedName>
        <fullName evidence="2">Uncharacterized protein</fullName>
    </submittedName>
</protein>
<dbReference type="EMBL" id="LVVM01004548">
    <property type="protein sequence ID" value="OJA12652.1"/>
    <property type="molecule type" value="Genomic_DNA"/>
</dbReference>
<feature type="compositionally biased region" description="Basic and acidic residues" evidence="1">
    <location>
        <begin position="713"/>
        <end position="739"/>
    </location>
</feature>
<dbReference type="PRINTS" id="PR01217">
    <property type="entry name" value="PRICHEXTENSN"/>
</dbReference>
<feature type="region of interest" description="Disordered" evidence="1">
    <location>
        <begin position="433"/>
        <end position="795"/>
    </location>
</feature>
<evidence type="ECO:0000256" key="1">
    <source>
        <dbReference type="SAM" id="MobiDB-lite"/>
    </source>
</evidence>
<evidence type="ECO:0000313" key="3">
    <source>
        <dbReference type="Proteomes" id="UP000183567"/>
    </source>
</evidence>
<feature type="compositionally biased region" description="Polar residues" evidence="1">
    <location>
        <begin position="218"/>
        <end position="234"/>
    </location>
</feature>
<organism evidence="2 3">
    <name type="scientific">Rhizopogon vesiculosus</name>
    <dbReference type="NCBI Taxonomy" id="180088"/>
    <lineage>
        <taxon>Eukaryota</taxon>
        <taxon>Fungi</taxon>
        <taxon>Dikarya</taxon>
        <taxon>Basidiomycota</taxon>
        <taxon>Agaricomycotina</taxon>
        <taxon>Agaricomycetes</taxon>
        <taxon>Agaricomycetidae</taxon>
        <taxon>Boletales</taxon>
        <taxon>Suillineae</taxon>
        <taxon>Rhizopogonaceae</taxon>
        <taxon>Rhizopogon</taxon>
    </lineage>
</organism>
<dbReference type="AlphaFoldDB" id="A0A1J8QLK5"/>
<accession>A0A1J8QLK5</accession>
<dbReference type="Proteomes" id="UP000183567">
    <property type="component" value="Unassembled WGS sequence"/>
</dbReference>
<feature type="compositionally biased region" description="Gly residues" evidence="1">
    <location>
        <begin position="643"/>
        <end position="655"/>
    </location>
</feature>
<keyword evidence="3" id="KW-1185">Reference proteome</keyword>
<dbReference type="STRING" id="180088.A0A1J8QLK5"/>
<feature type="compositionally biased region" description="Basic and acidic residues" evidence="1">
    <location>
        <begin position="378"/>
        <end position="403"/>
    </location>
</feature>
<proteinExistence type="predicted"/>
<evidence type="ECO:0000313" key="2">
    <source>
        <dbReference type="EMBL" id="OJA12652.1"/>
    </source>
</evidence>
<feature type="region of interest" description="Disordered" evidence="1">
    <location>
        <begin position="199"/>
        <end position="235"/>
    </location>
</feature>
<feature type="region of interest" description="Disordered" evidence="1">
    <location>
        <begin position="368"/>
        <end position="411"/>
    </location>
</feature>
<feature type="region of interest" description="Disordered" evidence="1">
    <location>
        <begin position="149"/>
        <end position="178"/>
    </location>
</feature>
<reference evidence="2 3" key="1">
    <citation type="submission" date="2016-03" db="EMBL/GenBank/DDBJ databases">
        <title>Comparative genomics of the ectomycorrhizal sister species Rhizopogon vinicolor and Rhizopogon vesiculosus (Basidiomycota: Boletales) reveals a divergence of the mating type B locus.</title>
        <authorList>
            <person name="Mujic A.B."/>
            <person name="Kuo A."/>
            <person name="Tritt A."/>
            <person name="Lipzen A."/>
            <person name="Chen C."/>
            <person name="Johnson J."/>
            <person name="Sharma A."/>
            <person name="Barry K."/>
            <person name="Grigoriev I.V."/>
            <person name="Spatafora J.W."/>
        </authorList>
    </citation>
    <scope>NUCLEOTIDE SEQUENCE [LARGE SCALE GENOMIC DNA]</scope>
    <source>
        <strain evidence="2 3">AM-OR11-056</strain>
    </source>
</reference>
<comment type="caution">
    <text evidence="2">The sequence shown here is derived from an EMBL/GenBank/DDBJ whole genome shotgun (WGS) entry which is preliminary data.</text>
</comment>